<comment type="catalytic activity">
    <reaction evidence="15 16">
        <text>ATP + H2O + cellular proteinSide 1 = ADP + phosphate + cellular proteinSide 2.</text>
        <dbReference type="EC" id="7.4.2.8"/>
    </reaction>
</comment>
<keyword evidence="14 16" id="KW-0472">Membrane</keyword>
<evidence type="ECO:0000256" key="4">
    <source>
        <dbReference type="ARBA" id="ARBA00022475"/>
    </source>
</evidence>
<evidence type="ECO:0000256" key="2">
    <source>
        <dbReference type="ARBA" id="ARBA00007650"/>
    </source>
</evidence>
<dbReference type="FunFam" id="3.90.1440.10:FF:000001">
    <property type="entry name" value="Preprotein translocase subunit SecA"/>
    <property type="match status" value="1"/>
</dbReference>
<feature type="domain" description="Helicase C-terminal" evidence="19">
    <location>
        <begin position="477"/>
        <end position="696"/>
    </location>
</feature>
<dbReference type="InterPro" id="IPR020937">
    <property type="entry name" value="SecA_CS"/>
</dbReference>
<dbReference type="SMART" id="SM00958">
    <property type="entry name" value="SecA_PP_bind"/>
    <property type="match status" value="1"/>
</dbReference>
<comment type="similarity">
    <text evidence="2 16 17">Belongs to the SecA family.</text>
</comment>
<accession>A0A1I7FUH0</accession>
<dbReference type="GO" id="GO:0005524">
    <property type="term" value="F:ATP binding"/>
    <property type="evidence" value="ECO:0007669"/>
    <property type="project" value="UniProtKB-UniRule"/>
</dbReference>
<dbReference type="EMBL" id="FPBX01000003">
    <property type="protein sequence ID" value="SFU39874.1"/>
    <property type="molecule type" value="Genomic_DNA"/>
</dbReference>
<dbReference type="NCBIfam" id="NF009538">
    <property type="entry name" value="PRK12904.1"/>
    <property type="match status" value="1"/>
</dbReference>
<evidence type="ECO:0000259" key="20">
    <source>
        <dbReference type="PROSITE" id="PS51196"/>
    </source>
</evidence>
<dbReference type="GO" id="GO:0006605">
    <property type="term" value="P:protein targeting"/>
    <property type="evidence" value="ECO:0007669"/>
    <property type="project" value="UniProtKB-UniRule"/>
</dbReference>
<evidence type="ECO:0000256" key="9">
    <source>
        <dbReference type="ARBA" id="ARBA00022833"/>
    </source>
</evidence>
<dbReference type="InterPro" id="IPR036266">
    <property type="entry name" value="SecA_Wing/Scaffold_sf"/>
</dbReference>
<keyword evidence="8 16" id="KW-0547">Nucleotide-binding</keyword>
<gene>
    <name evidence="16" type="primary">secA</name>
    <name evidence="21" type="ORF">SAMN04489707_100358</name>
</gene>
<evidence type="ECO:0000256" key="17">
    <source>
        <dbReference type="RuleBase" id="RU003874"/>
    </source>
</evidence>
<dbReference type="PANTHER" id="PTHR30612">
    <property type="entry name" value="SECA INNER MEMBRANE COMPONENT OF SEC PROTEIN SECRETION SYSTEM"/>
    <property type="match status" value="1"/>
</dbReference>
<dbReference type="GO" id="GO:0043952">
    <property type="term" value="P:protein transport by the Sec complex"/>
    <property type="evidence" value="ECO:0007669"/>
    <property type="project" value="UniProtKB-ARBA"/>
</dbReference>
<feature type="binding site" evidence="16">
    <location>
        <begin position="155"/>
        <end position="159"/>
    </location>
    <ligand>
        <name>ATP</name>
        <dbReference type="ChEBI" id="CHEBI:30616"/>
    </ligand>
</feature>
<protein>
    <recommendedName>
        <fullName evidence="16 17">Protein translocase subunit SecA</fullName>
        <ecNumber evidence="16">7.4.2.8</ecNumber>
    </recommendedName>
</protein>
<dbReference type="PROSITE" id="PS51194">
    <property type="entry name" value="HELICASE_CTER"/>
    <property type="match status" value="1"/>
</dbReference>
<dbReference type="FunFam" id="1.10.3060.10:FF:000003">
    <property type="entry name" value="Protein translocase subunit SecA"/>
    <property type="match status" value="1"/>
</dbReference>
<dbReference type="Pfam" id="PF02810">
    <property type="entry name" value="SEC-C"/>
    <property type="match status" value="1"/>
</dbReference>
<dbReference type="InterPro" id="IPR011130">
    <property type="entry name" value="SecA_preprotein_X-link_dom"/>
</dbReference>
<evidence type="ECO:0000256" key="11">
    <source>
        <dbReference type="ARBA" id="ARBA00022927"/>
    </source>
</evidence>
<dbReference type="InterPro" id="IPR011115">
    <property type="entry name" value="SecA_DEAD"/>
</dbReference>
<feature type="domain" description="Helicase ATP-binding" evidence="18">
    <location>
        <begin position="139"/>
        <end position="297"/>
    </location>
</feature>
<keyword evidence="22" id="KW-1185">Reference proteome</keyword>
<keyword evidence="7" id="KW-0479">Metal-binding</keyword>
<feature type="binding site" evidence="16">
    <location>
        <position position="137"/>
    </location>
    <ligand>
        <name>ATP</name>
        <dbReference type="ChEBI" id="CHEBI:30616"/>
    </ligand>
</feature>
<dbReference type="GO" id="GO:0008564">
    <property type="term" value="F:protein-exporting ATPase activity"/>
    <property type="evidence" value="ECO:0007669"/>
    <property type="project" value="UniProtKB-EC"/>
</dbReference>
<dbReference type="PROSITE" id="PS51192">
    <property type="entry name" value="HELICASE_ATP_BIND_1"/>
    <property type="match status" value="1"/>
</dbReference>
<evidence type="ECO:0000256" key="15">
    <source>
        <dbReference type="ARBA" id="ARBA00034006"/>
    </source>
</evidence>
<evidence type="ECO:0000256" key="10">
    <source>
        <dbReference type="ARBA" id="ARBA00022840"/>
    </source>
</evidence>
<dbReference type="Gene3D" id="3.40.50.300">
    <property type="entry name" value="P-loop containing nucleotide triphosphate hydrolases"/>
    <property type="match status" value="2"/>
</dbReference>
<evidence type="ECO:0000256" key="1">
    <source>
        <dbReference type="ARBA" id="ARBA00001947"/>
    </source>
</evidence>
<evidence type="ECO:0000256" key="6">
    <source>
        <dbReference type="ARBA" id="ARBA00022519"/>
    </source>
</evidence>
<dbReference type="PRINTS" id="PR00906">
    <property type="entry name" value="SECA"/>
</dbReference>
<dbReference type="SUPFAM" id="SSF81886">
    <property type="entry name" value="Helical scaffold and wing domains of SecA"/>
    <property type="match status" value="1"/>
</dbReference>
<dbReference type="InterPro" id="IPR027417">
    <property type="entry name" value="P-loop_NTPase"/>
</dbReference>
<evidence type="ECO:0000313" key="22">
    <source>
        <dbReference type="Proteomes" id="UP000183656"/>
    </source>
</evidence>
<dbReference type="GO" id="GO:0031522">
    <property type="term" value="C:cell envelope Sec protein transport complex"/>
    <property type="evidence" value="ECO:0007669"/>
    <property type="project" value="TreeGrafter"/>
</dbReference>
<keyword evidence="12 16" id="KW-1278">Translocase</keyword>
<keyword evidence="5 16" id="KW-0963">Cytoplasm</keyword>
<comment type="cofactor">
    <cofactor evidence="1">
        <name>Zn(2+)</name>
        <dbReference type="ChEBI" id="CHEBI:29105"/>
    </cofactor>
</comment>
<keyword evidence="6" id="KW-0997">Cell inner membrane</keyword>
<evidence type="ECO:0000313" key="21">
    <source>
        <dbReference type="EMBL" id="SFU39874.1"/>
    </source>
</evidence>
<dbReference type="InterPro" id="IPR011116">
    <property type="entry name" value="SecA_Wing/Scaffold"/>
</dbReference>
<dbReference type="Pfam" id="PF01043">
    <property type="entry name" value="SecA_PP_bind"/>
    <property type="match status" value="1"/>
</dbReference>
<dbReference type="FunFam" id="3.40.50.300:FF:000081">
    <property type="entry name" value="Preprotein translocase subunit SecA"/>
    <property type="match status" value="1"/>
</dbReference>
<dbReference type="Gene3D" id="3.90.1440.10">
    <property type="entry name" value="SecA, preprotein cross-linking domain"/>
    <property type="match status" value="1"/>
</dbReference>
<evidence type="ECO:0000256" key="14">
    <source>
        <dbReference type="ARBA" id="ARBA00023136"/>
    </source>
</evidence>
<evidence type="ECO:0000256" key="7">
    <source>
        <dbReference type="ARBA" id="ARBA00022723"/>
    </source>
</evidence>
<dbReference type="STRING" id="343013.SAMN04489707_100358"/>
<comment type="function">
    <text evidence="16">Part of the Sec protein translocase complex. Interacts with the SecYEG preprotein conducting channel. Has a central role in coupling the hydrolysis of ATP to the transfer of proteins into and across the cell membrane, serving both as a receptor for the preprotein-SecB complex and as an ATP-driven molecular motor driving the stepwise translocation of polypeptide chains across the membrane.</text>
</comment>
<proteinExistence type="inferred from homology"/>
<dbReference type="GO" id="GO:0017038">
    <property type="term" value="P:protein import"/>
    <property type="evidence" value="ECO:0007669"/>
    <property type="project" value="InterPro"/>
</dbReference>
<dbReference type="PROSITE" id="PS51196">
    <property type="entry name" value="SECA_MOTOR_DEAD"/>
    <property type="match status" value="1"/>
</dbReference>
<evidence type="ECO:0000256" key="13">
    <source>
        <dbReference type="ARBA" id="ARBA00023010"/>
    </source>
</evidence>
<keyword evidence="11 16" id="KW-0653">Protein transport</keyword>
<dbReference type="GO" id="GO:0005886">
    <property type="term" value="C:plasma membrane"/>
    <property type="evidence" value="ECO:0007669"/>
    <property type="project" value="UniProtKB-SubCell"/>
</dbReference>
<dbReference type="PANTHER" id="PTHR30612:SF0">
    <property type="entry name" value="CHLOROPLAST PROTEIN-TRANSPORTING ATPASE"/>
    <property type="match status" value="1"/>
</dbReference>
<organism evidence="21 22">
    <name type="scientific">Paenacidovorax caeni</name>
    <dbReference type="NCBI Taxonomy" id="343013"/>
    <lineage>
        <taxon>Bacteria</taxon>
        <taxon>Pseudomonadati</taxon>
        <taxon>Pseudomonadota</taxon>
        <taxon>Betaproteobacteria</taxon>
        <taxon>Burkholderiales</taxon>
        <taxon>Comamonadaceae</taxon>
        <taxon>Paenacidovorax</taxon>
    </lineage>
</organism>
<keyword evidence="10 16" id="KW-0067">ATP-binding</keyword>
<dbReference type="InterPro" id="IPR044722">
    <property type="entry name" value="SecA_SF2_C"/>
</dbReference>
<dbReference type="SUPFAM" id="SSF52540">
    <property type="entry name" value="P-loop containing nucleoside triphosphate hydrolases"/>
    <property type="match status" value="2"/>
</dbReference>
<sequence>MGRTVEFLIWVPLPDGQACIAGQRPQLNSTFFRDFGSLFRRDAGAAALARMATNFLTKIFGSRNDRLLKQYRKTVARINAMEPEYEKLSDDQLRAKTQEFKERVAKGESLDALLPEAFSVVREGSKRVMKMRHFDVQLIGGMALHYGKIAEMRTGEGKTLTATLPVYLNALSGKGVHVVTVNDYLAGRDAQWMGRLYNFLGLTVGINLPQMPREEKQAAYGADITYGTNNEYGFDYLRDNMVYEVRDRVQRGLNYAIVDEVDSILIDEARTPLIISGQAEDHTAMYLAINKVVPLLTRQEGEADPRTGEGVTKPGDFTLDEKSHQVFLTEQGHENAERILAQAGLIAEGASLYDPANITLVHHLYAALRAHHLYHRDQHYVVQNGEIVIVDEFTGRLMAGRRWSEGLHQAVEAKEGVNIQAENQTLASITFQNYFRLYAKLGGMTGTADTEAYEFQEIYGLETVIIPPNRPSKRDDQLDRVYKTTREKYEAAIADIRECHERGQPVLVGTTSIENSEIIDELLNKAGLPHQVLNAKQHAREADIVAQAGRPGMITIATNMAGRGTDIVLGGNIEKAVAAIEADESLSDTERATRIEQMRAQWKLDNEKVMALGGLRIIATERHESRRIDNQLRGRSGRQGDPGSSRFYLSLDDQLMRIFAGDRVRAIMDRLKMPDGEAIEAGIVTRSIESAQRKVEARNFDIRKQLLEYDDVANDQRKVIYQQRNEILDASDLAEMIDAMRDDCLADVVRQYVPADSVEEQWDLPGLEKALAGEWQIELALQQEVAGSESITDEEILEKVLQTAKAQFDAKVELVGRENFMQFERAVLLQSFDSNWRDHLSALDYLRQGIHLRGYAQKQPKQEYKREAFELFRQLLDQVKNEVTRILLTVQVQSPAQIDQATEAFGSRAEAITNVTYTAPTESGEVESTVDPSTLASVVPAGVRVGRNDPCPCGSGKKYKQCHGKLT</sequence>
<keyword evidence="9" id="KW-0862">Zinc</keyword>
<keyword evidence="3 16" id="KW-0813">Transport</keyword>
<evidence type="ECO:0000256" key="16">
    <source>
        <dbReference type="HAMAP-Rule" id="MF_01382"/>
    </source>
</evidence>
<dbReference type="GO" id="GO:0005829">
    <property type="term" value="C:cytosol"/>
    <property type="evidence" value="ECO:0007669"/>
    <property type="project" value="TreeGrafter"/>
</dbReference>
<dbReference type="FunFam" id="3.40.50.300:FF:000113">
    <property type="entry name" value="Preprotein translocase subunit SecA"/>
    <property type="match status" value="1"/>
</dbReference>
<evidence type="ECO:0000256" key="5">
    <source>
        <dbReference type="ARBA" id="ARBA00022490"/>
    </source>
</evidence>
<dbReference type="Proteomes" id="UP000183656">
    <property type="component" value="Unassembled WGS sequence"/>
</dbReference>
<dbReference type="InterPro" id="IPR000185">
    <property type="entry name" value="SecA"/>
</dbReference>
<dbReference type="SMART" id="SM00957">
    <property type="entry name" value="SecA_DEAD"/>
    <property type="match status" value="1"/>
</dbReference>
<comment type="subcellular location">
    <subcellularLocation>
        <location evidence="16">Cell membrane</location>
        <topology evidence="16">Peripheral membrane protein</topology>
        <orientation evidence="16">Cytoplasmic side</orientation>
    </subcellularLocation>
    <subcellularLocation>
        <location evidence="16">Cytoplasm</location>
    </subcellularLocation>
    <text evidence="16">Distribution is 50-50.</text>
</comment>
<evidence type="ECO:0000259" key="19">
    <source>
        <dbReference type="PROSITE" id="PS51194"/>
    </source>
</evidence>
<dbReference type="InterPro" id="IPR036670">
    <property type="entry name" value="SecA_X-link_sf"/>
</dbReference>
<dbReference type="Pfam" id="PF07516">
    <property type="entry name" value="SecA_SW"/>
    <property type="match status" value="1"/>
</dbReference>
<dbReference type="InterPro" id="IPR004027">
    <property type="entry name" value="SEC_C_motif"/>
</dbReference>
<feature type="domain" description="SecA family profile" evidence="20">
    <location>
        <begin position="53"/>
        <end position="680"/>
    </location>
</feature>
<evidence type="ECO:0000256" key="12">
    <source>
        <dbReference type="ARBA" id="ARBA00022967"/>
    </source>
</evidence>
<dbReference type="AlphaFoldDB" id="A0A1I7FUH0"/>
<dbReference type="SUPFAM" id="SSF81767">
    <property type="entry name" value="Pre-protein crosslinking domain of SecA"/>
    <property type="match status" value="1"/>
</dbReference>
<dbReference type="EC" id="7.4.2.8" evidence="16"/>
<dbReference type="PROSITE" id="PS01312">
    <property type="entry name" value="SECA"/>
    <property type="match status" value="1"/>
</dbReference>
<evidence type="ECO:0000256" key="8">
    <source>
        <dbReference type="ARBA" id="ARBA00022741"/>
    </source>
</evidence>
<dbReference type="GO" id="GO:0046872">
    <property type="term" value="F:metal ion binding"/>
    <property type="evidence" value="ECO:0007669"/>
    <property type="project" value="UniProtKB-KW"/>
</dbReference>
<dbReference type="InterPro" id="IPR014001">
    <property type="entry name" value="Helicase_ATP-bd"/>
</dbReference>
<dbReference type="GO" id="GO:0065002">
    <property type="term" value="P:intracellular protein transmembrane transport"/>
    <property type="evidence" value="ECO:0007669"/>
    <property type="project" value="UniProtKB-UniRule"/>
</dbReference>
<evidence type="ECO:0000259" key="18">
    <source>
        <dbReference type="PROSITE" id="PS51192"/>
    </source>
</evidence>
<dbReference type="CDD" id="cd17928">
    <property type="entry name" value="DEXDc_SecA"/>
    <property type="match status" value="1"/>
</dbReference>
<dbReference type="Pfam" id="PF07517">
    <property type="entry name" value="SecA_DEAD"/>
    <property type="match status" value="1"/>
</dbReference>
<evidence type="ECO:0000256" key="3">
    <source>
        <dbReference type="ARBA" id="ARBA00022448"/>
    </source>
</evidence>
<dbReference type="InterPro" id="IPR014018">
    <property type="entry name" value="SecA_motor_DEAD"/>
</dbReference>
<comment type="subunit">
    <text evidence="16">Monomer and homodimer. Part of the essential Sec protein translocation apparatus which comprises SecA, SecYEG and auxiliary proteins SecDF-YajC and YidC.</text>
</comment>
<dbReference type="Gene3D" id="1.10.3060.10">
    <property type="entry name" value="Helical scaffold and wing domains of SecA"/>
    <property type="match status" value="1"/>
</dbReference>
<name>A0A1I7FUH0_9BURK</name>
<dbReference type="NCBIfam" id="TIGR00963">
    <property type="entry name" value="secA"/>
    <property type="match status" value="1"/>
</dbReference>
<dbReference type="CDD" id="cd18803">
    <property type="entry name" value="SF2_C_secA"/>
    <property type="match status" value="1"/>
</dbReference>
<dbReference type="HAMAP" id="MF_01382">
    <property type="entry name" value="SecA"/>
    <property type="match status" value="1"/>
</dbReference>
<keyword evidence="13 16" id="KW-0811">Translocation</keyword>
<keyword evidence="4 16" id="KW-1003">Cell membrane</keyword>
<dbReference type="Pfam" id="PF21090">
    <property type="entry name" value="P-loop_SecA"/>
    <property type="match status" value="1"/>
</dbReference>
<reference evidence="21 22" key="1">
    <citation type="submission" date="2016-10" db="EMBL/GenBank/DDBJ databases">
        <authorList>
            <person name="de Groot N.N."/>
        </authorList>
    </citation>
    <scope>NUCLEOTIDE SEQUENCE [LARGE SCALE GENOMIC DNA]</scope>
    <source>
        <strain evidence="21 22">R-24608</strain>
    </source>
</reference>
<feature type="binding site" evidence="16">
    <location>
        <position position="566"/>
    </location>
    <ligand>
        <name>ATP</name>
        <dbReference type="ChEBI" id="CHEBI:30616"/>
    </ligand>
</feature>
<dbReference type="InterPro" id="IPR001650">
    <property type="entry name" value="Helicase_C-like"/>
</dbReference>